<dbReference type="InterPro" id="IPR002515">
    <property type="entry name" value="Znf_C2H2C"/>
</dbReference>
<dbReference type="SMART" id="SM00561">
    <property type="entry name" value="MBT"/>
    <property type="match status" value="3"/>
</dbReference>
<evidence type="ECO:0000256" key="9">
    <source>
        <dbReference type="ARBA" id="ARBA00023242"/>
    </source>
</evidence>
<dbReference type="Pfam" id="PF01530">
    <property type="entry name" value="zf-C2HC"/>
    <property type="match status" value="1"/>
</dbReference>
<evidence type="ECO:0000256" key="5">
    <source>
        <dbReference type="ARBA" id="ARBA00022833"/>
    </source>
</evidence>
<keyword evidence="3" id="KW-0677">Repeat</keyword>
<dbReference type="Gene3D" id="1.10.150.50">
    <property type="entry name" value="Transcription Factor, Ets-1"/>
    <property type="match status" value="1"/>
</dbReference>
<dbReference type="PROSITE" id="PS51079">
    <property type="entry name" value="MBT"/>
    <property type="match status" value="3"/>
</dbReference>
<dbReference type="Gene3D" id="2.30.30.140">
    <property type="match status" value="3"/>
</dbReference>
<name>A0A481NV20_DUGJA</name>
<dbReference type="SUPFAM" id="SSF47769">
    <property type="entry name" value="SAM/Pointed domain"/>
    <property type="match status" value="1"/>
</dbReference>
<dbReference type="EMBL" id="MH369796">
    <property type="protein sequence ID" value="QAV53950.1"/>
    <property type="molecule type" value="mRNA"/>
</dbReference>
<dbReference type="AlphaFoldDB" id="A0A481NV20"/>
<keyword evidence="7" id="KW-0805">Transcription regulation</keyword>
<feature type="domain" description="SAM" evidence="11">
    <location>
        <begin position="768"/>
        <end position="832"/>
    </location>
</feature>
<keyword evidence="8" id="KW-0804">Transcription</keyword>
<dbReference type="GO" id="GO:0005634">
    <property type="term" value="C:nucleus"/>
    <property type="evidence" value="ECO:0007669"/>
    <property type="project" value="UniProtKB-SubCell"/>
</dbReference>
<dbReference type="InterPro" id="IPR004092">
    <property type="entry name" value="Mbt"/>
</dbReference>
<evidence type="ECO:0000256" key="3">
    <source>
        <dbReference type="ARBA" id="ARBA00022737"/>
    </source>
</evidence>
<keyword evidence="4" id="KW-0863">Zinc-finger</keyword>
<dbReference type="InterPro" id="IPR036060">
    <property type="entry name" value="Znf_C2H2C_sf"/>
</dbReference>
<dbReference type="Gene3D" id="4.10.320.30">
    <property type="match status" value="1"/>
</dbReference>
<sequence length="842" mass="96732">MQKTKDPGLEFIKYSKNQFCKSLLNPFFDPLVWNKDIGYLPGSTLKFRQNKMGMLELWEENKQDSKENSNSESPERDNLIITKTEKIDLISEIIDERKEKLEKNKNGIKSPLNTSSYGRKRKRRIIDGEVVGFAAKTRREKLERETIKSKSSSFDWTEYLKSIDGRTVPAKLFDNIGIRFSNSDMENKTKFAVNQKLEGIDPNNESLFCVLTIVEVSGSRIRLHFDGYQDQFDFWTLVDSQLIFPPGWSEKNNKKLQPPKDYNNIPFTWAAYLTKTKSEAAQESCFSIVKNPISSRNNFVIGQKLEAVDKRNSGMICVATVKDIIGDNVLVHFDSWDSSYDMWAHCCSPLLLPVGYCEDNEKVLSIPSAYGHDLSSFSWESYLKLTNSTSVPNSVFEERNQWWFDIEVGMRCEVIDKRCPQLIRTAHIAKLNEEFQVTIGFDDWSEKYNYKIDLGSSWTNILPVGWCAKNGCILQPPPTFDASIESSACPIYGCKGYGHVKGPRYSNHQRTSGCPYAECNLNKDFKSADRIPLSIIQSIDNSIENIPIHNKLEEVLISENIQEETVISVQKPLEIEIPIDDVEPMDLSMKENKFPIQDELVTDQSIDQNEILDDSQIPDNLNNSPCDFHHNKIYDFPPSLSLQELKEHDENFELFKEDQKFFFQSNPPKNLIPNPVAIVSSSVLRPYTNRIPYHPSDDYRRIMEWNIVEQILPPLKSVKDENSQVIQELQNKNLKGKCKNKKIANKKRNSNVSDHIKDMNIKKSIFQWNSYEVSHLISLVIGTDQYTKTFVEQEVDGAAFMCLKQMDLMKVLGMKLGPAIKVSSGIQYLRQLFPETKLSEIA</sequence>
<dbReference type="InterPro" id="IPR001660">
    <property type="entry name" value="SAM"/>
</dbReference>
<dbReference type="PROSITE" id="PS51802">
    <property type="entry name" value="ZF_CCHHC"/>
    <property type="match status" value="1"/>
</dbReference>
<dbReference type="PROSITE" id="PS50105">
    <property type="entry name" value="SAM_DOMAIN"/>
    <property type="match status" value="1"/>
</dbReference>
<dbReference type="Pfam" id="PF00536">
    <property type="entry name" value="SAM_1"/>
    <property type="match status" value="1"/>
</dbReference>
<dbReference type="SUPFAM" id="SSF63748">
    <property type="entry name" value="Tudor/PWWP/MBT"/>
    <property type="match status" value="3"/>
</dbReference>
<gene>
    <name evidence="12" type="primary">mbt</name>
</gene>
<evidence type="ECO:0000259" key="11">
    <source>
        <dbReference type="PROSITE" id="PS50105"/>
    </source>
</evidence>
<feature type="repeat" description="MBT" evidence="10">
    <location>
        <begin position="267"/>
        <end position="367"/>
    </location>
</feature>
<evidence type="ECO:0000256" key="2">
    <source>
        <dbReference type="ARBA" id="ARBA00022723"/>
    </source>
</evidence>
<comment type="subcellular location">
    <subcellularLocation>
        <location evidence="1">Nucleus</location>
    </subcellularLocation>
</comment>
<keyword evidence="6" id="KW-0156">Chromatin regulator</keyword>
<accession>A0A481NV20</accession>
<evidence type="ECO:0000256" key="4">
    <source>
        <dbReference type="ARBA" id="ARBA00022771"/>
    </source>
</evidence>
<dbReference type="GO" id="GO:0045892">
    <property type="term" value="P:negative regulation of DNA-templated transcription"/>
    <property type="evidence" value="ECO:0007669"/>
    <property type="project" value="TreeGrafter"/>
</dbReference>
<dbReference type="PANTHER" id="PTHR12247">
    <property type="entry name" value="POLYCOMB GROUP PROTEIN"/>
    <property type="match status" value="1"/>
</dbReference>
<feature type="repeat" description="MBT" evidence="10">
    <location>
        <begin position="154"/>
        <end position="259"/>
    </location>
</feature>
<keyword evidence="2" id="KW-0479">Metal-binding</keyword>
<evidence type="ECO:0000313" key="12">
    <source>
        <dbReference type="EMBL" id="QAV53950.1"/>
    </source>
</evidence>
<evidence type="ECO:0000256" key="7">
    <source>
        <dbReference type="ARBA" id="ARBA00023015"/>
    </source>
</evidence>
<dbReference type="GO" id="GO:0008270">
    <property type="term" value="F:zinc ion binding"/>
    <property type="evidence" value="ECO:0007669"/>
    <property type="project" value="UniProtKB-KW"/>
</dbReference>
<dbReference type="Pfam" id="PF02820">
    <property type="entry name" value="MBT"/>
    <property type="match status" value="3"/>
</dbReference>
<protein>
    <submittedName>
        <fullName evidence="12">Malignant brain tumor-like protein</fullName>
    </submittedName>
</protein>
<reference evidence="12" key="1">
    <citation type="submission" date="2018-05" db="EMBL/GenBank/DDBJ databases">
        <title>Identification of a malignant brain tumor-like gene in planarian Dugesia japonica.</title>
        <authorList>
            <person name="Ma K."/>
        </authorList>
    </citation>
    <scope>NUCLEOTIDE SEQUENCE</scope>
</reference>
<dbReference type="PANTHER" id="PTHR12247:SF131">
    <property type="entry name" value="LD05287P"/>
    <property type="match status" value="1"/>
</dbReference>
<dbReference type="GO" id="GO:0006325">
    <property type="term" value="P:chromatin organization"/>
    <property type="evidence" value="ECO:0007669"/>
    <property type="project" value="UniProtKB-KW"/>
</dbReference>
<evidence type="ECO:0000256" key="8">
    <source>
        <dbReference type="ARBA" id="ARBA00023163"/>
    </source>
</evidence>
<dbReference type="GO" id="GO:0003682">
    <property type="term" value="F:chromatin binding"/>
    <property type="evidence" value="ECO:0007669"/>
    <property type="project" value="TreeGrafter"/>
</dbReference>
<dbReference type="SUPFAM" id="SSF103637">
    <property type="entry name" value="CCHHC domain"/>
    <property type="match status" value="1"/>
</dbReference>
<organism evidence="12">
    <name type="scientific">Dugesia japonica</name>
    <name type="common">Planarian</name>
    <dbReference type="NCBI Taxonomy" id="6161"/>
    <lineage>
        <taxon>Eukaryota</taxon>
        <taxon>Metazoa</taxon>
        <taxon>Spiralia</taxon>
        <taxon>Lophotrochozoa</taxon>
        <taxon>Platyhelminthes</taxon>
        <taxon>Rhabditophora</taxon>
        <taxon>Seriata</taxon>
        <taxon>Tricladida</taxon>
        <taxon>Continenticola</taxon>
        <taxon>Geoplanoidea</taxon>
        <taxon>Dugesiidae</taxon>
        <taxon>Dugesia</taxon>
    </lineage>
</organism>
<dbReference type="InterPro" id="IPR050548">
    <property type="entry name" value="PcG_chromatin_remod_factors"/>
</dbReference>
<feature type="repeat" description="MBT" evidence="10">
    <location>
        <begin position="377"/>
        <end position="477"/>
    </location>
</feature>
<evidence type="ECO:0000256" key="10">
    <source>
        <dbReference type="PROSITE-ProRule" id="PRU00459"/>
    </source>
</evidence>
<dbReference type="InterPro" id="IPR013761">
    <property type="entry name" value="SAM/pointed_sf"/>
</dbReference>
<keyword evidence="5" id="KW-0862">Zinc</keyword>
<evidence type="ECO:0000256" key="6">
    <source>
        <dbReference type="ARBA" id="ARBA00022853"/>
    </source>
</evidence>
<proteinExistence type="evidence at transcript level"/>
<keyword evidence="9" id="KW-0539">Nucleus</keyword>
<dbReference type="GO" id="GO:0042393">
    <property type="term" value="F:histone binding"/>
    <property type="evidence" value="ECO:0007669"/>
    <property type="project" value="TreeGrafter"/>
</dbReference>
<evidence type="ECO:0000256" key="1">
    <source>
        <dbReference type="ARBA" id="ARBA00004123"/>
    </source>
</evidence>
<dbReference type="SMART" id="SM00454">
    <property type="entry name" value="SAM"/>
    <property type="match status" value="1"/>
</dbReference>